<dbReference type="GO" id="GO:0005886">
    <property type="term" value="C:plasma membrane"/>
    <property type="evidence" value="ECO:0007669"/>
    <property type="project" value="UniProtKB-SubCell"/>
</dbReference>
<feature type="transmembrane region" description="Helical" evidence="8">
    <location>
        <begin position="30"/>
        <end position="55"/>
    </location>
</feature>
<dbReference type="InterPro" id="IPR013525">
    <property type="entry name" value="ABC2_TM"/>
</dbReference>
<keyword evidence="6 8" id="KW-1133">Transmembrane helix</keyword>
<keyword evidence="3" id="KW-1003">Cell membrane</keyword>
<dbReference type="PANTHER" id="PTHR30413:SF8">
    <property type="entry name" value="TRANSPORT PERMEASE PROTEIN"/>
    <property type="match status" value="1"/>
</dbReference>
<evidence type="ECO:0000256" key="8">
    <source>
        <dbReference type="SAM" id="Phobius"/>
    </source>
</evidence>
<dbReference type="PANTHER" id="PTHR30413">
    <property type="entry name" value="INNER MEMBRANE TRANSPORT PERMEASE"/>
    <property type="match status" value="1"/>
</dbReference>
<accession>A0A6J6GQ87</accession>
<keyword evidence="5 8" id="KW-0812">Transmembrane</keyword>
<reference evidence="10" key="1">
    <citation type="submission" date="2020-05" db="EMBL/GenBank/DDBJ databases">
        <authorList>
            <person name="Chiriac C."/>
            <person name="Salcher M."/>
            <person name="Ghai R."/>
            <person name="Kavagutti S V."/>
        </authorList>
    </citation>
    <scope>NUCLEOTIDE SEQUENCE</scope>
</reference>
<evidence type="ECO:0000256" key="1">
    <source>
        <dbReference type="ARBA" id="ARBA00004429"/>
    </source>
</evidence>
<gene>
    <name evidence="10" type="ORF">UFOPK1835_00592</name>
</gene>
<feature type="domain" description="ABC transmembrane type-2" evidence="9">
    <location>
        <begin position="31"/>
        <end position="261"/>
    </location>
</feature>
<evidence type="ECO:0000259" key="9">
    <source>
        <dbReference type="PROSITE" id="PS51012"/>
    </source>
</evidence>
<evidence type="ECO:0000256" key="6">
    <source>
        <dbReference type="ARBA" id="ARBA00022989"/>
    </source>
</evidence>
<evidence type="ECO:0000256" key="3">
    <source>
        <dbReference type="ARBA" id="ARBA00022475"/>
    </source>
</evidence>
<keyword evidence="2" id="KW-0813">Transport</keyword>
<keyword evidence="7 8" id="KW-0472">Membrane</keyword>
<evidence type="ECO:0000256" key="4">
    <source>
        <dbReference type="ARBA" id="ARBA00022519"/>
    </source>
</evidence>
<keyword evidence="4" id="KW-0997">Cell inner membrane</keyword>
<evidence type="ECO:0000256" key="7">
    <source>
        <dbReference type="ARBA" id="ARBA00023136"/>
    </source>
</evidence>
<organism evidence="10">
    <name type="scientific">freshwater metagenome</name>
    <dbReference type="NCBI Taxonomy" id="449393"/>
    <lineage>
        <taxon>unclassified sequences</taxon>
        <taxon>metagenomes</taxon>
        <taxon>ecological metagenomes</taxon>
    </lineage>
</organism>
<feature type="transmembrane region" description="Helical" evidence="8">
    <location>
        <begin position="176"/>
        <end position="195"/>
    </location>
</feature>
<sequence>MTAATELWAYRNLIYNLTQRELRSRYKKSILGWAWSLINPASTLLIYTLVFGVIFGAKSPVAGNGHTAVFALYLFAGLIIWNYFQGIVSGSISALQSAGPLLNKVYFPAACPAIAHVFTVVLQALIEGSILALIMIGLGNVSFTLILFPVVLVFLGLFALGLGLVVSVYNVYLRDVGYLVSIGMNLLFYSTPIVYQITQVPESKYGIPLRAIINANPLTKFVGLSRDAFYFLQWPSLMTFVGVIIISLVTFVLGWLIFIRKARNVTEEL</sequence>
<dbReference type="PROSITE" id="PS51012">
    <property type="entry name" value="ABC_TM2"/>
    <property type="match status" value="1"/>
</dbReference>
<dbReference type="EMBL" id="CAEZUP010000017">
    <property type="protein sequence ID" value="CAB4603431.1"/>
    <property type="molecule type" value="Genomic_DNA"/>
</dbReference>
<evidence type="ECO:0000256" key="5">
    <source>
        <dbReference type="ARBA" id="ARBA00022692"/>
    </source>
</evidence>
<dbReference type="Pfam" id="PF01061">
    <property type="entry name" value="ABC2_membrane"/>
    <property type="match status" value="1"/>
</dbReference>
<proteinExistence type="predicted"/>
<comment type="subcellular location">
    <subcellularLocation>
        <location evidence="1">Cell inner membrane</location>
        <topology evidence="1">Multi-pass membrane protein</topology>
    </subcellularLocation>
</comment>
<feature type="transmembrane region" description="Helical" evidence="8">
    <location>
        <begin position="67"/>
        <end position="84"/>
    </location>
</feature>
<feature type="transmembrane region" description="Helical" evidence="8">
    <location>
        <begin position="146"/>
        <end position="169"/>
    </location>
</feature>
<feature type="transmembrane region" description="Helical" evidence="8">
    <location>
        <begin position="237"/>
        <end position="259"/>
    </location>
</feature>
<feature type="transmembrane region" description="Helical" evidence="8">
    <location>
        <begin position="105"/>
        <end position="126"/>
    </location>
</feature>
<evidence type="ECO:0000313" key="10">
    <source>
        <dbReference type="EMBL" id="CAB4603431.1"/>
    </source>
</evidence>
<protein>
    <submittedName>
        <fullName evidence="10">Unannotated protein</fullName>
    </submittedName>
</protein>
<dbReference type="GO" id="GO:0140359">
    <property type="term" value="F:ABC-type transporter activity"/>
    <property type="evidence" value="ECO:0007669"/>
    <property type="project" value="InterPro"/>
</dbReference>
<dbReference type="GO" id="GO:0015920">
    <property type="term" value="P:lipopolysaccharide transport"/>
    <property type="evidence" value="ECO:0007669"/>
    <property type="project" value="TreeGrafter"/>
</dbReference>
<dbReference type="InterPro" id="IPR047817">
    <property type="entry name" value="ABC2_TM_bact-type"/>
</dbReference>
<evidence type="ECO:0000256" key="2">
    <source>
        <dbReference type="ARBA" id="ARBA00022448"/>
    </source>
</evidence>
<name>A0A6J6GQ87_9ZZZZ</name>
<dbReference type="AlphaFoldDB" id="A0A6J6GQ87"/>